<evidence type="ECO:0000256" key="1">
    <source>
        <dbReference type="ARBA" id="ARBA00047473"/>
    </source>
</evidence>
<proteinExistence type="predicted"/>
<dbReference type="Proteomes" id="UP000574390">
    <property type="component" value="Unassembled WGS sequence"/>
</dbReference>
<dbReference type="PANTHER" id="PTHR11374:SF3">
    <property type="entry name" value="UDP-GLUCOSE 6-DEHYDROGENASE"/>
    <property type="match status" value="1"/>
</dbReference>
<evidence type="ECO:0000313" key="4">
    <source>
        <dbReference type="Proteomes" id="UP000574390"/>
    </source>
</evidence>
<accession>A0A7J6U5E4</accession>
<dbReference type="InterPro" id="IPR028356">
    <property type="entry name" value="UDPglc_DH_euk"/>
</dbReference>
<dbReference type="InterPro" id="IPR036220">
    <property type="entry name" value="UDP-Glc/GDP-Man_DH_C_sf"/>
</dbReference>
<sequence>EMNDLQKTHFVSRSVLSLLSRGWQVQTIINSMFNTVQGKKICILGFAFKKDTGDTRETAALSVCAQLMHDGALLHVYDPQVTREQALLEFSDHDMSFDFDNQFVTAVDPSSAARDSHAIVVLTEWDMFKDLPYEEYFKTMIKPAFIFDGRNILNHQK</sequence>
<dbReference type="SMART" id="SM00984">
    <property type="entry name" value="UDPG_MGDP_dh_C"/>
    <property type="match status" value="1"/>
</dbReference>
<dbReference type="SUPFAM" id="SSF52413">
    <property type="entry name" value="UDP-glucose/GDP-mannose dehydrogenase C-terminal domain"/>
    <property type="match status" value="1"/>
</dbReference>
<protein>
    <recommendedName>
        <fullName evidence="2">UDP-glucose/GDP-mannose dehydrogenase C-terminal domain-containing protein</fullName>
    </recommendedName>
</protein>
<dbReference type="PANTHER" id="PTHR11374">
    <property type="entry name" value="UDP-GLUCOSE DEHYDROGENASE/UDP-MANNAC DEHYDROGENASE"/>
    <property type="match status" value="1"/>
</dbReference>
<dbReference type="Pfam" id="PF03720">
    <property type="entry name" value="UDPG_MGDP_dh_C"/>
    <property type="match status" value="1"/>
</dbReference>
<comment type="caution">
    <text evidence="3">The sequence shown here is derived from an EMBL/GenBank/DDBJ whole genome shotgun (WGS) entry which is preliminary data.</text>
</comment>
<dbReference type="GO" id="GO:0003979">
    <property type="term" value="F:UDP-glucose 6-dehydrogenase activity"/>
    <property type="evidence" value="ECO:0007669"/>
    <property type="project" value="UniProtKB-EC"/>
</dbReference>
<reference evidence="3 4" key="1">
    <citation type="submission" date="2020-04" db="EMBL/GenBank/DDBJ databases">
        <title>Perkinsus olseni comparative genomics.</title>
        <authorList>
            <person name="Bogema D.R."/>
        </authorList>
    </citation>
    <scope>NUCLEOTIDE SEQUENCE [LARGE SCALE GENOMIC DNA]</scope>
    <source>
        <strain evidence="3">ATCC PRA-205</strain>
    </source>
</reference>
<dbReference type="AlphaFoldDB" id="A0A7J6U5E4"/>
<dbReference type="EMBL" id="JABANM010002626">
    <property type="protein sequence ID" value="KAF4752252.1"/>
    <property type="molecule type" value="Genomic_DNA"/>
</dbReference>
<feature type="domain" description="UDP-glucose/GDP-mannose dehydrogenase C-terminal" evidence="2">
    <location>
        <begin position="42"/>
        <end position="155"/>
    </location>
</feature>
<evidence type="ECO:0000259" key="2">
    <source>
        <dbReference type="SMART" id="SM00984"/>
    </source>
</evidence>
<dbReference type="GO" id="GO:0006024">
    <property type="term" value="P:glycosaminoglycan biosynthetic process"/>
    <property type="evidence" value="ECO:0007669"/>
    <property type="project" value="TreeGrafter"/>
</dbReference>
<dbReference type="Gene3D" id="3.40.50.720">
    <property type="entry name" value="NAD(P)-binding Rossmann-like Domain"/>
    <property type="match status" value="1"/>
</dbReference>
<evidence type="ECO:0000313" key="3">
    <source>
        <dbReference type="EMBL" id="KAF4752252.1"/>
    </source>
</evidence>
<dbReference type="GO" id="GO:0051287">
    <property type="term" value="F:NAD binding"/>
    <property type="evidence" value="ECO:0007669"/>
    <property type="project" value="InterPro"/>
</dbReference>
<comment type="catalytic activity">
    <reaction evidence="1">
        <text>UDP-alpha-D-glucose + 2 NAD(+) + H2O = UDP-alpha-D-glucuronate + 2 NADH + 3 H(+)</text>
        <dbReference type="Rhea" id="RHEA:23596"/>
        <dbReference type="ChEBI" id="CHEBI:15377"/>
        <dbReference type="ChEBI" id="CHEBI:15378"/>
        <dbReference type="ChEBI" id="CHEBI:57540"/>
        <dbReference type="ChEBI" id="CHEBI:57945"/>
        <dbReference type="ChEBI" id="CHEBI:58052"/>
        <dbReference type="ChEBI" id="CHEBI:58885"/>
        <dbReference type="EC" id="1.1.1.22"/>
    </reaction>
</comment>
<dbReference type="GO" id="GO:0005634">
    <property type="term" value="C:nucleus"/>
    <property type="evidence" value="ECO:0007669"/>
    <property type="project" value="TreeGrafter"/>
</dbReference>
<dbReference type="InterPro" id="IPR014027">
    <property type="entry name" value="UDP-Glc/GDP-Man_DH_C"/>
</dbReference>
<name>A0A7J6U5E4_PEROL</name>
<gene>
    <name evidence="3" type="ORF">FOZ62_018019</name>
</gene>
<organism evidence="3 4">
    <name type="scientific">Perkinsus olseni</name>
    <name type="common">Perkinsus atlanticus</name>
    <dbReference type="NCBI Taxonomy" id="32597"/>
    <lineage>
        <taxon>Eukaryota</taxon>
        <taxon>Sar</taxon>
        <taxon>Alveolata</taxon>
        <taxon>Perkinsozoa</taxon>
        <taxon>Perkinsea</taxon>
        <taxon>Perkinsida</taxon>
        <taxon>Perkinsidae</taxon>
        <taxon>Perkinsus</taxon>
    </lineage>
</organism>
<feature type="non-terminal residue" evidence="3">
    <location>
        <position position="1"/>
    </location>
</feature>